<accession>A0A8J2JYX9</accession>
<keyword evidence="1" id="KW-0732">Signal</keyword>
<dbReference type="EMBL" id="CAJVCH010179442">
    <property type="protein sequence ID" value="CAG7729510.1"/>
    <property type="molecule type" value="Genomic_DNA"/>
</dbReference>
<dbReference type="Proteomes" id="UP000708208">
    <property type="component" value="Unassembled WGS sequence"/>
</dbReference>
<comment type="caution">
    <text evidence="2">The sequence shown here is derived from an EMBL/GenBank/DDBJ whole genome shotgun (WGS) entry which is preliminary data.</text>
</comment>
<protein>
    <submittedName>
        <fullName evidence="2">Uncharacterized protein</fullName>
    </submittedName>
</protein>
<sequence length="117" mass="13461">MFSKNLIHALELIYILAVFVGPSQGQGMFYDDEDCSEMGSWCLFNHHCCSKYCIALTCSECRKLGEACFWNSDCCTGFCIGFDCEECRKVGERCFFASDCCSYQCNFNYCGEKTYFW</sequence>
<gene>
    <name evidence="2" type="ORF">AFUS01_LOCUS18216</name>
</gene>
<feature type="signal peptide" evidence="1">
    <location>
        <begin position="1"/>
        <end position="25"/>
    </location>
</feature>
<evidence type="ECO:0000313" key="3">
    <source>
        <dbReference type="Proteomes" id="UP000708208"/>
    </source>
</evidence>
<proteinExistence type="predicted"/>
<reference evidence="2" key="1">
    <citation type="submission" date="2021-06" db="EMBL/GenBank/DDBJ databases">
        <authorList>
            <person name="Hodson N. C."/>
            <person name="Mongue J. A."/>
            <person name="Jaron S. K."/>
        </authorList>
    </citation>
    <scope>NUCLEOTIDE SEQUENCE</scope>
</reference>
<organism evidence="2 3">
    <name type="scientific">Allacma fusca</name>
    <dbReference type="NCBI Taxonomy" id="39272"/>
    <lineage>
        <taxon>Eukaryota</taxon>
        <taxon>Metazoa</taxon>
        <taxon>Ecdysozoa</taxon>
        <taxon>Arthropoda</taxon>
        <taxon>Hexapoda</taxon>
        <taxon>Collembola</taxon>
        <taxon>Symphypleona</taxon>
        <taxon>Sminthuridae</taxon>
        <taxon>Allacma</taxon>
    </lineage>
</organism>
<evidence type="ECO:0000256" key="1">
    <source>
        <dbReference type="SAM" id="SignalP"/>
    </source>
</evidence>
<name>A0A8J2JYX9_9HEXA</name>
<evidence type="ECO:0000313" key="2">
    <source>
        <dbReference type="EMBL" id="CAG7729510.1"/>
    </source>
</evidence>
<keyword evidence="3" id="KW-1185">Reference proteome</keyword>
<dbReference type="AlphaFoldDB" id="A0A8J2JYX9"/>
<feature type="chain" id="PRO_5035234399" evidence="1">
    <location>
        <begin position="26"/>
        <end position="117"/>
    </location>
</feature>
<dbReference type="OrthoDB" id="6224842at2759"/>